<dbReference type="AlphaFoldDB" id="A0A8T2RW28"/>
<organism evidence="2 3">
    <name type="scientific">Ceratopteris richardii</name>
    <name type="common">Triangle waterfern</name>
    <dbReference type="NCBI Taxonomy" id="49495"/>
    <lineage>
        <taxon>Eukaryota</taxon>
        <taxon>Viridiplantae</taxon>
        <taxon>Streptophyta</taxon>
        <taxon>Embryophyta</taxon>
        <taxon>Tracheophyta</taxon>
        <taxon>Polypodiopsida</taxon>
        <taxon>Polypodiidae</taxon>
        <taxon>Polypodiales</taxon>
        <taxon>Pteridineae</taxon>
        <taxon>Pteridaceae</taxon>
        <taxon>Parkerioideae</taxon>
        <taxon>Ceratopteris</taxon>
    </lineage>
</organism>
<evidence type="ECO:0000259" key="1">
    <source>
        <dbReference type="Pfam" id="PF06985"/>
    </source>
</evidence>
<name>A0A8T2RW28_CERRI</name>
<dbReference type="Proteomes" id="UP000825935">
    <property type="component" value="Chromosome 24"/>
</dbReference>
<proteinExistence type="predicted"/>
<keyword evidence="3" id="KW-1185">Reference proteome</keyword>
<accession>A0A8T2RW28</accession>
<reference evidence="2" key="1">
    <citation type="submission" date="2021-08" db="EMBL/GenBank/DDBJ databases">
        <title>WGS assembly of Ceratopteris richardii.</title>
        <authorList>
            <person name="Marchant D.B."/>
            <person name="Chen G."/>
            <person name="Jenkins J."/>
            <person name="Shu S."/>
            <person name="Leebens-Mack J."/>
            <person name="Grimwood J."/>
            <person name="Schmutz J."/>
            <person name="Soltis P."/>
            <person name="Soltis D."/>
            <person name="Chen Z.-H."/>
        </authorList>
    </citation>
    <scope>NUCLEOTIDE SEQUENCE</scope>
    <source>
        <strain evidence="2">Whitten #5841</strain>
        <tissue evidence="2">Leaf</tissue>
    </source>
</reference>
<dbReference type="InterPro" id="IPR010730">
    <property type="entry name" value="HET"/>
</dbReference>
<comment type="caution">
    <text evidence="2">The sequence shown here is derived from an EMBL/GenBank/DDBJ whole genome shotgun (WGS) entry which is preliminary data.</text>
</comment>
<evidence type="ECO:0000313" key="2">
    <source>
        <dbReference type="EMBL" id="KAH7299817.1"/>
    </source>
</evidence>
<dbReference type="EMBL" id="CM035429">
    <property type="protein sequence ID" value="KAH7299817.1"/>
    <property type="molecule type" value="Genomic_DNA"/>
</dbReference>
<feature type="domain" description="Heterokaryon incompatibility" evidence="1">
    <location>
        <begin position="76"/>
        <end position="134"/>
    </location>
</feature>
<protein>
    <recommendedName>
        <fullName evidence="1">Heterokaryon incompatibility domain-containing protein</fullName>
    </recommendedName>
</protein>
<dbReference type="PANTHER" id="PTHR24148:SF64">
    <property type="entry name" value="HETEROKARYON INCOMPATIBILITY DOMAIN-CONTAINING PROTEIN"/>
    <property type="match status" value="1"/>
</dbReference>
<dbReference type="InterPro" id="IPR052895">
    <property type="entry name" value="HetReg/Transcr_Mod"/>
</dbReference>
<dbReference type="Pfam" id="PF06985">
    <property type="entry name" value="HET"/>
    <property type="match status" value="1"/>
</dbReference>
<evidence type="ECO:0000313" key="3">
    <source>
        <dbReference type="Proteomes" id="UP000825935"/>
    </source>
</evidence>
<dbReference type="PANTHER" id="PTHR24148">
    <property type="entry name" value="ANKYRIN REPEAT DOMAIN-CONTAINING PROTEIN 39 HOMOLOG-RELATED"/>
    <property type="match status" value="1"/>
</dbReference>
<sequence length="617" mass="70755">MDSTSLVRPLRLIDIRSTLDHRQCGCVYFTIQSTWHVISHSWSADIREFSAIIGGLVAEQSDASYETLFEFAGFGNHPAYIHLLDFLAILHGQRVEWVWLDALCINQIDTSEKDSEIQNMGTYYQKSLGSFVVLHGFGRGFKLVPDDASGEDMRQVLSTLDILPRWYTRAWTFQECVTFIVDLSAEEILRKTACVLHSRKEQDPGASCIFCFMAFQTISPEWLWSTITEDVQGYPPFYRHHVLSLPSLRPGVADNLAFCTTRRCNHFNGVPTKYHWYLADDVGVLSLFKLLYHIKNGFDYRSVELFQDDLTNRVLAKHYVFHSSLSPSDSKYSPIYHASRIMRVLEEISKRDCSNPEDRVLSVLKLLGVEQMLQVRTGRTLQWQLLELGKALLNAREEDTLLKLCVVDPFGSKLPGMSWMADFEVKNGSWQQEAKYMCKWMSRLIIDEEPMYRKARSMKRLGICSETGALEVEAHVCAGSLIFCDHDESMQAYRTKERYYKPKFHGMYTYRTLILHVDGQAVFHLCAYVSEKSTCFLQAVDKYESDAGSYIAFPAPDVHALQQIPVSLVHILNFARQKFLLVCTGDQQSGLHKIGYMVSFRSSWFELNSKLTCCKIG</sequence>
<dbReference type="OrthoDB" id="20872at2759"/>
<gene>
    <name evidence="2" type="ORF">KP509_24G031100</name>
</gene>